<dbReference type="Proteomes" id="UP000186914">
    <property type="component" value="Unassembled WGS sequence"/>
</dbReference>
<feature type="domain" description="Transcriptional regulator TbsP N-terminal" evidence="1">
    <location>
        <begin position="4"/>
        <end position="147"/>
    </location>
</feature>
<dbReference type="InterPro" id="IPR043859">
    <property type="entry name" value="TbsP-like_N"/>
</dbReference>
<dbReference type="AlphaFoldDB" id="A0A1N7DLI6"/>
<evidence type="ECO:0000259" key="2">
    <source>
        <dbReference type="Pfam" id="PF23336"/>
    </source>
</evidence>
<sequence length="273" mass="30754">MSQASVLDQNVDEIFEELFDETSEPILIVNPSDSQLKTTITTAVEYGDELPELRIIAREQLVKEMTEDFITTSEAVDLIQQDKLSVRVAEDVNRSSMVILEDAVISLLQLDGRTEGMRTEDEDLVERARDTLMTVWENSDDFSFRTPALSEVEETLEEEIGSETKEDFMTVIESRDEIQSSSSLDEVSISLLIAAKNEILLYDISKWGEDVGVASKATFSRTKTQLEDLGIIDTEKVPIDVGRPRLRLKLVDESMTEMSADEMVEEIEQEVSA</sequence>
<protein>
    <submittedName>
        <fullName evidence="3">Uncharacterized protein</fullName>
    </submittedName>
</protein>
<dbReference type="OrthoDB" id="193708at2157"/>
<dbReference type="RefSeq" id="WP_076431572.1">
    <property type="nucleotide sequence ID" value="NZ_FTNO01000004.1"/>
</dbReference>
<dbReference type="NCBIfam" id="NF047393">
    <property type="entry name" value="TransRegTbspHalo"/>
    <property type="match status" value="1"/>
</dbReference>
<feature type="domain" description="Transcriptional regulator TbsP-like C-terminal" evidence="2">
    <location>
        <begin position="148"/>
        <end position="267"/>
    </location>
</feature>
<proteinExistence type="predicted"/>
<organism evidence="3 4">
    <name type="scientific">Haladaptatus litoreus</name>
    <dbReference type="NCBI Taxonomy" id="553468"/>
    <lineage>
        <taxon>Archaea</taxon>
        <taxon>Methanobacteriati</taxon>
        <taxon>Methanobacteriota</taxon>
        <taxon>Stenosarchaea group</taxon>
        <taxon>Halobacteria</taxon>
        <taxon>Halobacteriales</taxon>
        <taxon>Haladaptataceae</taxon>
        <taxon>Haladaptatus</taxon>
    </lineage>
</organism>
<dbReference type="Pfam" id="PF23336">
    <property type="entry name" value="HTH_TbsP_C"/>
    <property type="match status" value="1"/>
</dbReference>
<dbReference type="InterPro" id="IPR056163">
    <property type="entry name" value="TbsP_C"/>
</dbReference>
<evidence type="ECO:0000313" key="3">
    <source>
        <dbReference type="EMBL" id="SIR76723.1"/>
    </source>
</evidence>
<gene>
    <name evidence="3" type="ORF">SAMN05421858_3730</name>
</gene>
<keyword evidence="4" id="KW-1185">Reference proteome</keyword>
<reference evidence="4" key="1">
    <citation type="submission" date="2017-01" db="EMBL/GenBank/DDBJ databases">
        <authorList>
            <person name="Varghese N."/>
            <person name="Submissions S."/>
        </authorList>
    </citation>
    <scope>NUCLEOTIDE SEQUENCE [LARGE SCALE GENOMIC DNA]</scope>
    <source>
        <strain evidence="4">CGMCC 1.7737</strain>
    </source>
</reference>
<dbReference type="EMBL" id="FTNO01000004">
    <property type="protein sequence ID" value="SIR76723.1"/>
    <property type="molecule type" value="Genomic_DNA"/>
</dbReference>
<evidence type="ECO:0000259" key="1">
    <source>
        <dbReference type="Pfam" id="PF19138"/>
    </source>
</evidence>
<dbReference type="Pfam" id="PF19138">
    <property type="entry name" value="TbsP_N"/>
    <property type="match status" value="1"/>
</dbReference>
<accession>A0A1N7DLI6</accession>
<evidence type="ECO:0000313" key="4">
    <source>
        <dbReference type="Proteomes" id="UP000186914"/>
    </source>
</evidence>
<name>A0A1N7DLI6_9EURY</name>